<protein>
    <submittedName>
        <fullName evidence="3">Uncharacterized protein</fullName>
    </submittedName>
</protein>
<keyword evidence="2" id="KW-1133">Transmembrane helix</keyword>
<evidence type="ECO:0000313" key="3">
    <source>
        <dbReference type="EMBL" id="KAK8077593.1"/>
    </source>
</evidence>
<dbReference type="Proteomes" id="UP001446871">
    <property type="component" value="Unassembled WGS sequence"/>
</dbReference>
<sequence>MRRIPTQYHQGSRGGSFAPLAQDEHDNALEEEPETEFQAGEERLSGQHRLSARERFQHQVQQVIRQSSLTHEDQQYEPVQLHNEYAAPLASPRLVLGACNSPPEEFHEIDIAELAGTYVEYYGPRAPSSLSKESDAPTESTYVDDKDKFFCHVYETPMIGIDEKRDPLLTNRPPRDFPDYRPFILKSPFSLLLLLLLAALLGLTVYSTQVLPTKSQVLSSQNFASNQSDAVPGLRLRGLVPARLSGRVEQNGNSTQPEPGKEPPVEAQPQESSSSTIAATPPVKSTSAQTTPTPEETPATTEVAEPSPPPKQDTPSSTTTPPSPVNSPLPGDGKTPQPPKSSPEPQPQPAPTNGDGGGGVQLPPAAPVTTKYDTVEPAPTEKPGVSDPPQEPVKWVIFLVWVTSSAAVLEVQQKGLRPL</sequence>
<dbReference type="EMBL" id="JAQQWM010000002">
    <property type="protein sequence ID" value="KAK8077593.1"/>
    <property type="molecule type" value="Genomic_DNA"/>
</dbReference>
<organism evidence="3 4">
    <name type="scientific">Apiospora saccharicola</name>
    <dbReference type="NCBI Taxonomy" id="335842"/>
    <lineage>
        <taxon>Eukaryota</taxon>
        <taxon>Fungi</taxon>
        <taxon>Dikarya</taxon>
        <taxon>Ascomycota</taxon>
        <taxon>Pezizomycotina</taxon>
        <taxon>Sordariomycetes</taxon>
        <taxon>Xylariomycetidae</taxon>
        <taxon>Amphisphaeriales</taxon>
        <taxon>Apiosporaceae</taxon>
        <taxon>Apiospora</taxon>
    </lineage>
</organism>
<feature type="transmembrane region" description="Helical" evidence="2">
    <location>
        <begin position="189"/>
        <end position="206"/>
    </location>
</feature>
<evidence type="ECO:0000256" key="1">
    <source>
        <dbReference type="SAM" id="MobiDB-lite"/>
    </source>
</evidence>
<evidence type="ECO:0000313" key="4">
    <source>
        <dbReference type="Proteomes" id="UP001446871"/>
    </source>
</evidence>
<feature type="compositionally biased region" description="Pro residues" evidence="1">
    <location>
        <begin position="336"/>
        <end position="350"/>
    </location>
</feature>
<feature type="compositionally biased region" description="Polar residues" evidence="1">
    <location>
        <begin position="269"/>
        <end position="278"/>
    </location>
</feature>
<accession>A0ABR1W2A2</accession>
<reference evidence="3 4" key="1">
    <citation type="submission" date="2023-01" db="EMBL/GenBank/DDBJ databases">
        <title>Analysis of 21 Apiospora genomes using comparative genomics revels a genus with tremendous synthesis potential of carbohydrate active enzymes and secondary metabolites.</title>
        <authorList>
            <person name="Sorensen T."/>
        </authorList>
    </citation>
    <scope>NUCLEOTIDE SEQUENCE [LARGE SCALE GENOMIC DNA]</scope>
    <source>
        <strain evidence="3 4">CBS 83171</strain>
    </source>
</reference>
<feature type="compositionally biased region" description="Polar residues" evidence="1">
    <location>
        <begin position="248"/>
        <end position="257"/>
    </location>
</feature>
<keyword evidence="2" id="KW-0812">Transmembrane</keyword>
<feature type="region of interest" description="Disordered" evidence="1">
    <location>
        <begin position="1"/>
        <end position="52"/>
    </location>
</feature>
<keyword evidence="4" id="KW-1185">Reference proteome</keyword>
<feature type="compositionally biased region" description="Basic and acidic residues" evidence="1">
    <location>
        <begin position="40"/>
        <end position="52"/>
    </location>
</feature>
<feature type="region of interest" description="Disordered" evidence="1">
    <location>
        <begin position="248"/>
        <end position="391"/>
    </location>
</feature>
<evidence type="ECO:0000256" key="2">
    <source>
        <dbReference type="SAM" id="Phobius"/>
    </source>
</evidence>
<feature type="compositionally biased region" description="Low complexity" evidence="1">
    <location>
        <begin position="285"/>
        <end position="305"/>
    </location>
</feature>
<keyword evidence="2" id="KW-0472">Membrane</keyword>
<comment type="caution">
    <text evidence="3">The sequence shown here is derived from an EMBL/GenBank/DDBJ whole genome shotgun (WGS) entry which is preliminary data.</text>
</comment>
<proteinExistence type="predicted"/>
<dbReference type="PRINTS" id="PR01217">
    <property type="entry name" value="PRICHEXTENSN"/>
</dbReference>
<gene>
    <name evidence="3" type="ORF">PG996_003763</name>
</gene>
<name>A0ABR1W2A2_9PEZI</name>